<keyword evidence="8" id="KW-0723">Serine/threonine-protein kinase</keyword>
<keyword evidence="2 5" id="KW-0547">Nucleotide-binding</keyword>
<dbReference type="EMBL" id="CP001804">
    <property type="protein sequence ID" value="ACY16045.1"/>
    <property type="molecule type" value="Genomic_DNA"/>
</dbReference>
<gene>
    <name evidence="8" type="ordered locus">Hoch_3543</name>
</gene>
<keyword evidence="1" id="KW-0808">Transferase</keyword>
<dbReference type="CDD" id="cd14014">
    <property type="entry name" value="STKc_PknB_like"/>
    <property type="match status" value="1"/>
</dbReference>
<sequence>MLDGEQLTGVTVGERYQILRCIGQGGMGRVYLARHTEVSRHFAIKILFGAVAASDKARRRFRQEAEAASRLDHPNLVPVIDYGTWDGQPFLVMDYVKGISLADLIDREAPMAPARVIALARPLAAGLQHAHERGLVHRDFKPSNVVVARDGDEEVPRILDFGLAIVADTDDHRLTTEGLVLGTPAFMSPEQACGEPIDQRTDLFALGLQMYKMLAGKHPFEGTPASIARQNLAAAVPPFRKRAPDVHVPSGLEAVVFRLLEKEPENRYSTAGDVIAALDALAGSRRRATHRPEVSDPPPSRRRRQPLAVLLATGLAFGVGTWWLSRESTPPSVASSALEASSGEPEASSGARSRPPAHEPRALSQPAAAPVEATSQGAPQEPAADELAASDASVRTRAVAVPDPEPVPEPTRREPAPAPAAAQPAPARDTQPARARRSAAAEPPAPAAEPPATTSAANAAGAESAEVSFEDFVARYREVGEQVDKLERMRGATAAQALRDRYLAIPYSGALRSETLRAESYRALAGIARELRGALRQ</sequence>
<dbReference type="AlphaFoldDB" id="D0LWB3"/>
<dbReference type="PROSITE" id="PS50011">
    <property type="entry name" value="PROTEIN_KINASE_DOM"/>
    <property type="match status" value="1"/>
</dbReference>
<evidence type="ECO:0000256" key="1">
    <source>
        <dbReference type="ARBA" id="ARBA00022679"/>
    </source>
</evidence>
<dbReference type="InterPro" id="IPR017441">
    <property type="entry name" value="Protein_kinase_ATP_BS"/>
</dbReference>
<evidence type="ECO:0000259" key="7">
    <source>
        <dbReference type="PROSITE" id="PS50011"/>
    </source>
</evidence>
<evidence type="ECO:0000256" key="4">
    <source>
        <dbReference type="ARBA" id="ARBA00022840"/>
    </source>
</evidence>
<feature type="region of interest" description="Disordered" evidence="6">
    <location>
        <begin position="283"/>
        <end position="305"/>
    </location>
</feature>
<keyword evidence="9" id="KW-1185">Reference proteome</keyword>
<dbReference type="PANTHER" id="PTHR43289:SF6">
    <property type="entry name" value="SERINE_THREONINE-PROTEIN KINASE NEKL-3"/>
    <property type="match status" value="1"/>
</dbReference>
<feature type="region of interest" description="Disordered" evidence="6">
    <location>
        <begin position="333"/>
        <end position="464"/>
    </location>
</feature>
<dbReference type="InterPro" id="IPR008271">
    <property type="entry name" value="Ser/Thr_kinase_AS"/>
</dbReference>
<dbReference type="OrthoDB" id="9801841at2"/>
<evidence type="ECO:0000256" key="3">
    <source>
        <dbReference type="ARBA" id="ARBA00022777"/>
    </source>
</evidence>
<keyword evidence="3 8" id="KW-0418">Kinase</keyword>
<feature type="compositionally biased region" description="Low complexity" evidence="6">
    <location>
        <begin position="333"/>
        <end position="353"/>
    </location>
</feature>
<organism evidence="8 9">
    <name type="scientific">Haliangium ochraceum (strain DSM 14365 / JCM 11303 / SMP-2)</name>
    <dbReference type="NCBI Taxonomy" id="502025"/>
    <lineage>
        <taxon>Bacteria</taxon>
        <taxon>Pseudomonadati</taxon>
        <taxon>Myxococcota</taxon>
        <taxon>Polyangia</taxon>
        <taxon>Haliangiales</taxon>
        <taxon>Kofleriaceae</taxon>
        <taxon>Haliangium</taxon>
    </lineage>
</organism>
<reference evidence="8 9" key="1">
    <citation type="journal article" date="2010" name="Stand. Genomic Sci.">
        <title>Complete genome sequence of Haliangium ochraceum type strain (SMP-2).</title>
        <authorList>
            <consortium name="US DOE Joint Genome Institute (JGI-PGF)"/>
            <person name="Ivanova N."/>
            <person name="Daum C."/>
            <person name="Lang E."/>
            <person name="Abt B."/>
            <person name="Kopitz M."/>
            <person name="Saunders E."/>
            <person name="Lapidus A."/>
            <person name="Lucas S."/>
            <person name="Glavina Del Rio T."/>
            <person name="Nolan M."/>
            <person name="Tice H."/>
            <person name="Copeland A."/>
            <person name="Cheng J.F."/>
            <person name="Chen F."/>
            <person name="Bruce D."/>
            <person name="Goodwin L."/>
            <person name="Pitluck S."/>
            <person name="Mavromatis K."/>
            <person name="Pati A."/>
            <person name="Mikhailova N."/>
            <person name="Chen A."/>
            <person name="Palaniappan K."/>
            <person name="Land M."/>
            <person name="Hauser L."/>
            <person name="Chang Y.J."/>
            <person name="Jeffries C.D."/>
            <person name="Detter J.C."/>
            <person name="Brettin T."/>
            <person name="Rohde M."/>
            <person name="Goker M."/>
            <person name="Bristow J."/>
            <person name="Markowitz V."/>
            <person name="Eisen J.A."/>
            <person name="Hugenholtz P."/>
            <person name="Kyrpides N.C."/>
            <person name="Klenk H.P."/>
        </authorList>
    </citation>
    <scope>NUCLEOTIDE SEQUENCE [LARGE SCALE GENOMIC DNA]</scope>
    <source>
        <strain evidence="9">DSM 14365 / CIP 107738 / JCM 11303 / AJ 13395 / SMP-2</strain>
    </source>
</reference>
<evidence type="ECO:0000256" key="2">
    <source>
        <dbReference type="ARBA" id="ARBA00022741"/>
    </source>
</evidence>
<dbReference type="GO" id="GO:0004674">
    <property type="term" value="F:protein serine/threonine kinase activity"/>
    <property type="evidence" value="ECO:0007669"/>
    <property type="project" value="UniProtKB-KW"/>
</dbReference>
<dbReference type="InterPro" id="IPR000719">
    <property type="entry name" value="Prot_kinase_dom"/>
</dbReference>
<feature type="domain" description="Protein kinase" evidence="7">
    <location>
        <begin position="16"/>
        <end position="281"/>
    </location>
</feature>
<dbReference type="SUPFAM" id="SSF56112">
    <property type="entry name" value="Protein kinase-like (PK-like)"/>
    <property type="match status" value="1"/>
</dbReference>
<evidence type="ECO:0000313" key="9">
    <source>
        <dbReference type="Proteomes" id="UP000001880"/>
    </source>
</evidence>
<dbReference type="GO" id="GO:0005524">
    <property type="term" value="F:ATP binding"/>
    <property type="evidence" value="ECO:0007669"/>
    <property type="project" value="UniProtKB-UniRule"/>
</dbReference>
<feature type="binding site" evidence="5">
    <location>
        <position position="45"/>
    </location>
    <ligand>
        <name>ATP</name>
        <dbReference type="ChEBI" id="CHEBI:30616"/>
    </ligand>
</feature>
<dbReference type="PROSITE" id="PS00107">
    <property type="entry name" value="PROTEIN_KINASE_ATP"/>
    <property type="match status" value="1"/>
</dbReference>
<dbReference type="InterPro" id="IPR011009">
    <property type="entry name" value="Kinase-like_dom_sf"/>
</dbReference>
<dbReference type="Pfam" id="PF00069">
    <property type="entry name" value="Pkinase"/>
    <property type="match status" value="1"/>
</dbReference>
<dbReference type="PROSITE" id="PS00108">
    <property type="entry name" value="PROTEIN_KINASE_ST"/>
    <property type="match status" value="1"/>
</dbReference>
<evidence type="ECO:0000313" key="8">
    <source>
        <dbReference type="EMBL" id="ACY16045.1"/>
    </source>
</evidence>
<proteinExistence type="predicted"/>
<dbReference type="Gene3D" id="1.10.510.10">
    <property type="entry name" value="Transferase(Phosphotransferase) domain 1"/>
    <property type="match status" value="1"/>
</dbReference>
<evidence type="ECO:0000256" key="6">
    <source>
        <dbReference type="SAM" id="MobiDB-lite"/>
    </source>
</evidence>
<dbReference type="RefSeq" id="WP_012828644.1">
    <property type="nucleotide sequence ID" value="NC_013440.1"/>
</dbReference>
<dbReference type="eggNOG" id="COG0515">
    <property type="taxonomic scope" value="Bacteria"/>
</dbReference>
<evidence type="ECO:0000256" key="5">
    <source>
        <dbReference type="PROSITE-ProRule" id="PRU10141"/>
    </source>
</evidence>
<dbReference type="HOGENOM" id="CLU_506955_0_0_7"/>
<name>D0LWB3_HALO1</name>
<dbReference type="Gene3D" id="3.30.200.20">
    <property type="entry name" value="Phosphorylase Kinase, domain 1"/>
    <property type="match status" value="1"/>
</dbReference>
<dbReference type="KEGG" id="hoh:Hoch_3543"/>
<accession>D0LWB3</accession>
<protein>
    <submittedName>
        <fullName evidence="8">Serine/threonine protein kinase</fullName>
    </submittedName>
</protein>
<keyword evidence="4 5" id="KW-0067">ATP-binding</keyword>
<dbReference type="Proteomes" id="UP000001880">
    <property type="component" value="Chromosome"/>
</dbReference>
<dbReference type="PANTHER" id="PTHR43289">
    <property type="entry name" value="MITOGEN-ACTIVATED PROTEIN KINASE KINASE KINASE 20-RELATED"/>
    <property type="match status" value="1"/>
</dbReference>
<dbReference type="STRING" id="502025.Hoch_3543"/>
<feature type="compositionally biased region" description="Low complexity" evidence="6">
    <location>
        <begin position="419"/>
        <end position="442"/>
    </location>
</feature>
<feature type="compositionally biased region" description="Low complexity" evidence="6">
    <location>
        <begin position="450"/>
        <end position="464"/>
    </location>
</feature>